<evidence type="ECO:0000313" key="1">
    <source>
        <dbReference type="EMBL" id="KAK6539451.1"/>
    </source>
</evidence>
<proteinExistence type="predicted"/>
<evidence type="ECO:0000313" key="2">
    <source>
        <dbReference type="Proteomes" id="UP001365542"/>
    </source>
</evidence>
<name>A0AAV9XCY1_9PEZI</name>
<protein>
    <submittedName>
        <fullName evidence="1">Uncharacterized protein</fullName>
    </submittedName>
</protein>
<comment type="caution">
    <text evidence="1">The sequence shown here is derived from an EMBL/GenBank/DDBJ whole genome shotgun (WGS) entry which is preliminary data.</text>
</comment>
<dbReference type="AlphaFoldDB" id="A0AAV9XCY1"/>
<sequence length="144" mass="15757">MDEIVPLIVRLEDEGLLDPDEVEAILALRGIRLTTTSASPTAPILVSRSEQRYQLQDTYHGGPSDTSPPYNLPPVILPSQGEELTMEGAFRGTPTRPYQDFSYSKEVKVDILLRELVLRGICTGLGTAFRRVDVEAALTLAASS</sequence>
<accession>A0AAV9XCY1</accession>
<gene>
    <name evidence="1" type="ORF">TWF694_009675</name>
</gene>
<organism evidence="1 2">
    <name type="scientific">Orbilia ellipsospora</name>
    <dbReference type="NCBI Taxonomy" id="2528407"/>
    <lineage>
        <taxon>Eukaryota</taxon>
        <taxon>Fungi</taxon>
        <taxon>Dikarya</taxon>
        <taxon>Ascomycota</taxon>
        <taxon>Pezizomycotina</taxon>
        <taxon>Orbiliomycetes</taxon>
        <taxon>Orbiliales</taxon>
        <taxon>Orbiliaceae</taxon>
        <taxon>Orbilia</taxon>
    </lineage>
</organism>
<reference evidence="1 2" key="1">
    <citation type="submission" date="2019-10" db="EMBL/GenBank/DDBJ databases">
        <authorList>
            <person name="Palmer J.M."/>
        </authorList>
    </citation>
    <scope>NUCLEOTIDE SEQUENCE [LARGE SCALE GENOMIC DNA]</scope>
    <source>
        <strain evidence="1 2">TWF694</strain>
    </source>
</reference>
<keyword evidence="2" id="KW-1185">Reference proteome</keyword>
<dbReference type="Proteomes" id="UP001365542">
    <property type="component" value="Unassembled WGS sequence"/>
</dbReference>
<dbReference type="EMBL" id="JAVHJO010000006">
    <property type="protein sequence ID" value="KAK6539451.1"/>
    <property type="molecule type" value="Genomic_DNA"/>
</dbReference>